<dbReference type="HAMAP" id="MF_00434">
    <property type="entry name" value="Pterin_4_alpha"/>
    <property type="match status" value="1"/>
</dbReference>
<dbReference type="GO" id="GO:0006729">
    <property type="term" value="P:tetrahydrobiopterin biosynthetic process"/>
    <property type="evidence" value="ECO:0007669"/>
    <property type="project" value="InterPro"/>
</dbReference>
<accession>A0A0J9EWB0</accession>
<dbReference type="PANTHER" id="PTHR12599:SF0">
    <property type="entry name" value="PTERIN-4-ALPHA-CARBINOLAMINE DEHYDRATASE"/>
    <property type="match status" value="1"/>
</dbReference>
<dbReference type="Pfam" id="PF01329">
    <property type="entry name" value="Pterin_4a"/>
    <property type="match status" value="1"/>
</dbReference>
<evidence type="ECO:0000256" key="3">
    <source>
        <dbReference type="ARBA" id="ARBA00023239"/>
    </source>
</evidence>
<evidence type="ECO:0000313" key="6">
    <source>
        <dbReference type="Proteomes" id="UP000033607"/>
    </source>
</evidence>
<evidence type="ECO:0000256" key="4">
    <source>
        <dbReference type="HAMAP-Rule" id="MF_00434"/>
    </source>
</evidence>
<organism evidence="5 6">
    <name type="scientific">Limnoraphis robusta CS-951</name>
    <dbReference type="NCBI Taxonomy" id="1637645"/>
    <lineage>
        <taxon>Bacteria</taxon>
        <taxon>Bacillati</taxon>
        <taxon>Cyanobacteriota</taxon>
        <taxon>Cyanophyceae</taxon>
        <taxon>Oscillatoriophycideae</taxon>
        <taxon>Oscillatoriales</taxon>
        <taxon>Sirenicapillariaceae</taxon>
        <taxon>Limnoraphis</taxon>
    </lineage>
</organism>
<evidence type="ECO:0000256" key="2">
    <source>
        <dbReference type="ARBA" id="ARBA00006472"/>
    </source>
</evidence>
<evidence type="ECO:0000313" key="5">
    <source>
        <dbReference type="EMBL" id="KMW70356.1"/>
    </source>
</evidence>
<proteinExistence type="inferred from homology"/>
<reference evidence="5 6" key="1">
    <citation type="submission" date="2015-06" db="EMBL/GenBank/DDBJ databases">
        <title>Draft genome assembly of filamentous brackish cyanobacterium Limnoraphis robusta strain CS-951.</title>
        <authorList>
            <person name="Willis A."/>
            <person name="Parks M."/>
            <person name="Burford M.A."/>
        </authorList>
    </citation>
    <scope>NUCLEOTIDE SEQUENCE [LARGE SCALE GENOMIC DNA]</scope>
    <source>
        <strain evidence="5 6">CS-951</strain>
    </source>
</reference>
<dbReference type="EMBL" id="LATL02000197">
    <property type="protein sequence ID" value="KMW70356.1"/>
    <property type="molecule type" value="Genomic_DNA"/>
</dbReference>
<dbReference type="AlphaFoldDB" id="A0A0J9EWB0"/>
<comment type="similarity">
    <text evidence="2 4">Belongs to the pterin-4-alpha-carbinolamine dehydratase family.</text>
</comment>
<dbReference type="Gene3D" id="3.30.1360.20">
    <property type="entry name" value="Transcriptional coactivator/pterin dehydratase"/>
    <property type="match status" value="1"/>
</dbReference>
<name>A0A0J9EWB0_9CYAN</name>
<comment type="catalytic activity">
    <reaction evidence="1 4">
        <text>(4aS,6R)-4a-hydroxy-L-erythro-5,6,7,8-tetrahydrobiopterin = (6R)-L-erythro-6,7-dihydrobiopterin + H2O</text>
        <dbReference type="Rhea" id="RHEA:11920"/>
        <dbReference type="ChEBI" id="CHEBI:15377"/>
        <dbReference type="ChEBI" id="CHEBI:15642"/>
        <dbReference type="ChEBI" id="CHEBI:43120"/>
        <dbReference type="EC" id="4.2.1.96"/>
    </reaction>
</comment>
<comment type="caution">
    <text evidence="5">The sequence shown here is derived from an EMBL/GenBank/DDBJ whole genome shotgun (WGS) entry which is preliminary data.</text>
</comment>
<dbReference type="GO" id="GO:0008124">
    <property type="term" value="F:4-alpha-hydroxytetrahydrobiopterin dehydratase activity"/>
    <property type="evidence" value="ECO:0007669"/>
    <property type="project" value="UniProtKB-UniRule"/>
</dbReference>
<dbReference type="Proteomes" id="UP000033607">
    <property type="component" value="Unassembled WGS sequence"/>
</dbReference>
<dbReference type="SUPFAM" id="SSF55248">
    <property type="entry name" value="PCD-like"/>
    <property type="match status" value="1"/>
</dbReference>
<dbReference type="PANTHER" id="PTHR12599">
    <property type="entry name" value="PTERIN-4-ALPHA-CARBINOLAMINE DEHYDRATASE"/>
    <property type="match status" value="1"/>
</dbReference>
<sequence length="115" mass="13166">MVQHSQTDDRRRLTEVEITQLLSKLPDWKRENQTIIYTHTFNNFIESINLINCLVEPAETLGHHPDILVSYNRVTISLTTHDQGGLTPLDFQLAETISNLVKTFSETTGKQCNIN</sequence>
<evidence type="ECO:0000256" key="1">
    <source>
        <dbReference type="ARBA" id="ARBA00001554"/>
    </source>
</evidence>
<protein>
    <recommendedName>
        <fullName evidence="4">Putative pterin-4-alpha-carbinolamine dehydratase</fullName>
        <shortName evidence="4">PHS</shortName>
        <ecNumber evidence="4">4.2.1.96</ecNumber>
    </recommendedName>
    <alternativeName>
        <fullName evidence="4">4-alpha-hydroxy-tetrahydropterin dehydratase</fullName>
    </alternativeName>
    <alternativeName>
        <fullName evidence="4">Pterin carbinolamine dehydratase</fullName>
        <shortName evidence="4">PCD</shortName>
    </alternativeName>
</protein>
<dbReference type="CDD" id="cd00488">
    <property type="entry name" value="PCD_DCoH"/>
    <property type="match status" value="1"/>
</dbReference>
<dbReference type="EC" id="4.2.1.96" evidence="4"/>
<dbReference type="InterPro" id="IPR036428">
    <property type="entry name" value="PCD_sf"/>
</dbReference>
<dbReference type="InterPro" id="IPR001533">
    <property type="entry name" value="Pterin_deHydtase"/>
</dbReference>
<gene>
    <name evidence="5" type="ORF">WN50_35945</name>
</gene>
<dbReference type="NCBIfam" id="NF002017">
    <property type="entry name" value="PRK00823.1-2"/>
    <property type="match status" value="1"/>
</dbReference>
<keyword evidence="3 4" id="KW-0456">Lyase</keyword>